<feature type="domain" description="Glycosyltransferase 2-like" evidence="2">
    <location>
        <begin position="8"/>
        <end position="155"/>
    </location>
</feature>
<protein>
    <submittedName>
        <fullName evidence="3">Glycosyltransferase</fullName>
    </submittedName>
</protein>
<gene>
    <name evidence="3" type="ORF">DKY63_12505</name>
</gene>
<organism evidence="3 4">
    <name type="scientific">Pseudomonas putida</name>
    <name type="common">Arthrobacter siderocapsulatus</name>
    <dbReference type="NCBI Taxonomy" id="303"/>
    <lineage>
        <taxon>Bacteria</taxon>
        <taxon>Pseudomonadati</taxon>
        <taxon>Pseudomonadota</taxon>
        <taxon>Gammaproteobacteria</taxon>
        <taxon>Pseudomonadales</taxon>
        <taxon>Pseudomonadaceae</taxon>
        <taxon>Pseudomonas</taxon>
    </lineage>
</organism>
<dbReference type="InterPro" id="IPR050834">
    <property type="entry name" value="Glycosyltransf_2"/>
</dbReference>
<dbReference type="PANTHER" id="PTHR43685">
    <property type="entry name" value="GLYCOSYLTRANSFERASE"/>
    <property type="match status" value="1"/>
</dbReference>
<reference evidence="3 4" key="1">
    <citation type="submission" date="2018-05" db="EMBL/GenBank/DDBJ databases">
        <title>Whole genome sequence of Pseudomonas putida JBC17.</title>
        <authorList>
            <person name="Lee Y.H."/>
            <person name="David K."/>
        </authorList>
    </citation>
    <scope>NUCLEOTIDE SEQUENCE [LARGE SCALE GENOMIC DNA]</scope>
    <source>
        <strain evidence="3 4">JBC17</strain>
    </source>
</reference>
<dbReference type="OrthoDB" id="9179784at2"/>
<dbReference type="Gene3D" id="3.90.550.10">
    <property type="entry name" value="Spore Coat Polysaccharide Biosynthesis Protein SpsA, Chain A"/>
    <property type="match status" value="3"/>
</dbReference>
<evidence type="ECO:0000259" key="2">
    <source>
        <dbReference type="Pfam" id="PF00535"/>
    </source>
</evidence>
<accession>A0A2Z4RKW3</accession>
<dbReference type="PANTHER" id="PTHR43685:SF2">
    <property type="entry name" value="GLYCOSYLTRANSFERASE 2-LIKE DOMAIN-CONTAINING PROTEIN"/>
    <property type="match status" value="1"/>
</dbReference>
<dbReference type="AlphaFoldDB" id="A0A2Z4RKW3"/>
<keyword evidence="1" id="KW-1003">Cell membrane</keyword>
<dbReference type="Gene3D" id="3.40.50.2000">
    <property type="entry name" value="Glycogen Phosphorylase B"/>
    <property type="match status" value="1"/>
</dbReference>
<dbReference type="Proteomes" id="UP000250299">
    <property type="component" value="Chromosome"/>
</dbReference>
<dbReference type="GO" id="GO:0016740">
    <property type="term" value="F:transferase activity"/>
    <property type="evidence" value="ECO:0007669"/>
    <property type="project" value="UniProtKB-KW"/>
</dbReference>
<dbReference type="Pfam" id="PF00535">
    <property type="entry name" value="Glycos_transf_2"/>
    <property type="match status" value="2"/>
</dbReference>
<dbReference type="CDD" id="cd00761">
    <property type="entry name" value="Glyco_tranf_GTA_type"/>
    <property type="match status" value="1"/>
</dbReference>
<keyword evidence="1" id="KW-0472">Membrane</keyword>
<evidence type="ECO:0000313" key="4">
    <source>
        <dbReference type="Proteomes" id="UP000250299"/>
    </source>
</evidence>
<dbReference type="SUPFAM" id="SSF53756">
    <property type="entry name" value="UDP-Glycosyltransferase/glycogen phosphorylase"/>
    <property type="match status" value="1"/>
</dbReference>
<dbReference type="InterPro" id="IPR029044">
    <property type="entry name" value="Nucleotide-diphossugar_trans"/>
</dbReference>
<dbReference type="RefSeq" id="WP_110964373.1">
    <property type="nucleotide sequence ID" value="NZ_CP029693.1"/>
</dbReference>
<keyword evidence="1" id="KW-0997">Cell inner membrane</keyword>
<name>A0A2Z4RKW3_PSEPU</name>
<keyword evidence="3" id="KW-0808">Transferase</keyword>
<proteinExistence type="predicted"/>
<sequence>MNDKPLVSVVIPAYKTQYFDAALASACRQTYRPLEIVVCDDSRTDVIGALVRHYQETTDVSIRYVFNEHQRGELFNAIECIKVASGKYVKFLHDDDVLHPDCVAELAAAMDGDPSISLASSRRRIVGPDGAQLPDNIATAFPFTTDVVINGPQLTSFLGEHTLNFIGEPSCVLCRREDLLALGDDLMSLNGCLIYWVGDLAMYVKLLQKGNLALLKQPLTDFRVSPEQGSQLGRDQPGIGNQGHADFKRTLRELGWSRAGPDNRLVSVSLLNGEGVIEQVDILQQLQVSYARELSAQQQRHWIAARVPSPVQHQMIERYLQASGGGPLIGVIVLDLLGETQALMRTLQSLTAEHNFYGALKVLVLTPDASAQASTDEKLHFIPLQSDYVAQINQLLRQEAFEWCLLAKAGDEFTRSGLLIAGLELLPDSDCRAVFCDGVLRHNDGDFGVTLRPDFNLDYLLSFPAAMAHNWIFRRGVVLEAGGFDATFPQALEFELILRLINQGGIAGFGHVSEPLLISQPQVFRENEDERRAIAEHLKLRGYERSRINSSRPGQYQIDYGHELQPLVSIVLVMNDELAAVQRCIFSILEHTLHPYYEVLIVDNASQSDEARQWLQAIEEISGNRIRVLGLTHAVDRSTANNIGAQHAEGEYLLFLRSYAAILQGQWLGELLNHSQRPEVGIVGAKTLSSDSRITHAGLILGLQGAAASAFAGEHIDAAGYMNRLLVDQGCSAVSDACLMVRKALFEGVGGLDAEHFPESGADIDLCLRVAEQGYLTVWTPRALVMHSVPAEPRGEAVEEALYERWIPVLARDPAYNLNFSLMQGSDGFQLADPQLCWRPLVWRPVPTVLVHPADRGGCGQYRVIQPFNAQKNAGLIDGVQSDVFLPLTELERLATDAIIFQRQISEAQLNNMRRVQTFSKAFKVLELDDYLPNLPLKSIHQGQMPKDIVRTLRRALSYVDRFVVSTGTLAEALGDFHPDIRVMENRLDPRWWGALPVSQRRVSAKPRVGWAGGNSHTGDLELIGDVVKALANEVDWVFFGMCPDNLRPYVKEFHSGVEISLYPAALASLNLDLAVAPVEQNLFNECKSNLRLLEYGACGYPVVCSDLVCYQGDLPVTRVRNRFKDWVKAIRMHLADLDATARAGDALREAVRRDWMLDDDAVLSWRKVWLPD</sequence>
<feature type="domain" description="Glycosyltransferase 2-like" evidence="2">
    <location>
        <begin position="569"/>
        <end position="699"/>
    </location>
</feature>
<dbReference type="SUPFAM" id="SSF53448">
    <property type="entry name" value="Nucleotide-diphospho-sugar transferases"/>
    <property type="match status" value="3"/>
</dbReference>
<dbReference type="EMBL" id="CP029693">
    <property type="protein sequence ID" value="AWY40664.1"/>
    <property type="molecule type" value="Genomic_DNA"/>
</dbReference>
<evidence type="ECO:0000256" key="1">
    <source>
        <dbReference type="ARBA" id="ARBA00022519"/>
    </source>
</evidence>
<evidence type="ECO:0000313" key="3">
    <source>
        <dbReference type="EMBL" id="AWY40664.1"/>
    </source>
</evidence>
<dbReference type="InterPro" id="IPR001173">
    <property type="entry name" value="Glyco_trans_2-like"/>
</dbReference>